<dbReference type="Pfam" id="PF02992">
    <property type="entry name" value="Transposase_21"/>
    <property type="match status" value="1"/>
</dbReference>
<evidence type="ECO:0000256" key="1">
    <source>
        <dbReference type="PROSITE-ProRule" id="PRU00042"/>
    </source>
</evidence>
<keyword evidence="1" id="KW-0862">Zinc</keyword>
<feature type="region of interest" description="Disordered" evidence="2">
    <location>
        <begin position="54"/>
        <end position="126"/>
    </location>
</feature>
<reference evidence="4" key="1">
    <citation type="submission" date="2018-11" db="EMBL/GenBank/DDBJ databases">
        <authorList>
            <person name="Alioto T."/>
            <person name="Alioto T."/>
        </authorList>
    </citation>
    <scope>NUCLEOTIDE SEQUENCE</scope>
</reference>
<dbReference type="AlphaFoldDB" id="A0A8B6F8A0"/>
<keyword evidence="1" id="KW-0863">Zinc-finger</keyword>
<dbReference type="PROSITE" id="PS50157">
    <property type="entry name" value="ZINC_FINGER_C2H2_2"/>
    <property type="match status" value="1"/>
</dbReference>
<protein>
    <recommendedName>
        <fullName evidence="3">C2H2-type domain-containing protein</fullName>
    </recommendedName>
</protein>
<name>A0A8B6F8A0_MYTGA</name>
<evidence type="ECO:0000313" key="5">
    <source>
        <dbReference type="Proteomes" id="UP000596742"/>
    </source>
</evidence>
<dbReference type="Proteomes" id="UP000596742">
    <property type="component" value="Unassembled WGS sequence"/>
</dbReference>
<dbReference type="EMBL" id="UYJE01006397">
    <property type="protein sequence ID" value="VDI45630.1"/>
    <property type="molecule type" value="Genomic_DNA"/>
</dbReference>
<dbReference type="GO" id="GO:0008270">
    <property type="term" value="F:zinc ion binding"/>
    <property type="evidence" value="ECO:0007669"/>
    <property type="project" value="UniProtKB-KW"/>
</dbReference>
<keyword evidence="1" id="KW-0479">Metal-binding</keyword>
<evidence type="ECO:0000259" key="3">
    <source>
        <dbReference type="PROSITE" id="PS50157"/>
    </source>
</evidence>
<accession>A0A8B6F8A0</accession>
<gene>
    <name evidence="4" type="ORF">MGAL_10B024516</name>
</gene>
<dbReference type="PROSITE" id="PS00028">
    <property type="entry name" value="ZINC_FINGER_C2H2_1"/>
    <property type="match status" value="1"/>
</dbReference>
<keyword evidence="5" id="KW-1185">Reference proteome</keyword>
<proteinExistence type="predicted"/>
<evidence type="ECO:0000313" key="4">
    <source>
        <dbReference type="EMBL" id="VDI45630.1"/>
    </source>
</evidence>
<evidence type="ECO:0000256" key="2">
    <source>
        <dbReference type="SAM" id="MobiDB-lite"/>
    </source>
</evidence>
<comment type="caution">
    <text evidence="4">The sequence shown here is derived from an EMBL/GenBank/DDBJ whole genome shotgun (WGS) entry which is preliminary data.</text>
</comment>
<feature type="domain" description="C2H2-type" evidence="3">
    <location>
        <begin position="4"/>
        <end position="32"/>
    </location>
</feature>
<dbReference type="InterPro" id="IPR013087">
    <property type="entry name" value="Znf_C2H2_type"/>
</dbReference>
<dbReference type="OrthoDB" id="10010998at2759"/>
<organism evidence="4 5">
    <name type="scientific">Mytilus galloprovincialis</name>
    <name type="common">Mediterranean mussel</name>
    <dbReference type="NCBI Taxonomy" id="29158"/>
    <lineage>
        <taxon>Eukaryota</taxon>
        <taxon>Metazoa</taxon>
        <taxon>Spiralia</taxon>
        <taxon>Lophotrochozoa</taxon>
        <taxon>Mollusca</taxon>
        <taxon>Bivalvia</taxon>
        <taxon>Autobranchia</taxon>
        <taxon>Pteriomorphia</taxon>
        <taxon>Mytilida</taxon>
        <taxon>Mytiloidea</taxon>
        <taxon>Mytilidae</taxon>
        <taxon>Mytilinae</taxon>
        <taxon>Mytilus</taxon>
    </lineage>
</organism>
<dbReference type="InterPro" id="IPR004242">
    <property type="entry name" value="Transposase_21"/>
</dbReference>
<sequence>MDKQVCYICDKELSRQQRLTSHLQSIHNVQLPVDQQPTKYKTYDSNPDIVIPRTTLYRKRKRENESSPNTLEPNDLFSISEPTSPINVDDDHWLSSESDTQEPFIDNINDNENGNKPVESDDELSVSSFNSTITSYDSDSSDSSLNAETLNNEPCKVLTKSEESYMTFLAYSTRHCLNKESLSDLIELFNVHNPEIVEAVSAKKVREAIGDCNVKLYDVCTKCNSLFPNDEDIVQCSIENCTGLRFKGPLSQQHLHQRKYFFACADVSSQIKDILERKGVFKAATDYRKKCEEDKTTINDMINGELYSSLRNDGGILADDNSISLLFNTDGVPLYNSSRVSIWPVFLVINELPPEMRFSKQNMILFGVWQSKGKPNFLTFFEPFVKEMIMLKNDGFKLTINDTDVTCKAVLLAGSLDLQAKAELLDMMHHNGECGCSTCEEPGIVVQQGKGFTRVYPCRTETPSTRKTEGMLK</sequence>